<keyword evidence="3" id="KW-0863">Zinc-finger</keyword>
<dbReference type="GO" id="GO:0008270">
    <property type="term" value="F:zinc ion binding"/>
    <property type="evidence" value="ECO:0007669"/>
    <property type="project" value="UniProtKB-KW"/>
</dbReference>
<feature type="domain" description="Matrin-type" evidence="8">
    <location>
        <begin position="19"/>
        <end position="50"/>
    </location>
</feature>
<feature type="signal peptide" evidence="7">
    <location>
        <begin position="1"/>
        <end position="18"/>
    </location>
</feature>
<feature type="compositionally biased region" description="Basic and acidic residues" evidence="6">
    <location>
        <begin position="103"/>
        <end position="114"/>
    </location>
</feature>
<keyword evidence="2" id="KW-0479">Metal-binding</keyword>
<comment type="subcellular location">
    <subcellularLocation>
        <location evidence="1">Nucleus</location>
    </subcellularLocation>
</comment>
<evidence type="ECO:0000256" key="4">
    <source>
        <dbReference type="ARBA" id="ARBA00022833"/>
    </source>
</evidence>
<keyword evidence="7" id="KW-0732">Signal</keyword>
<accession>A0A9R0AQJ4</accession>
<dbReference type="KEGG" id="ccar:122142163"/>
<evidence type="ECO:0000256" key="7">
    <source>
        <dbReference type="SAM" id="SignalP"/>
    </source>
</evidence>
<dbReference type="GO" id="GO:0005634">
    <property type="term" value="C:nucleus"/>
    <property type="evidence" value="ECO:0007669"/>
    <property type="project" value="UniProtKB-SubCell"/>
</dbReference>
<evidence type="ECO:0000256" key="5">
    <source>
        <dbReference type="ARBA" id="ARBA00023242"/>
    </source>
</evidence>
<feature type="chain" id="PRO_5040327107" evidence="7">
    <location>
        <begin position="19"/>
        <end position="131"/>
    </location>
</feature>
<evidence type="ECO:0000256" key="6">
    <source>
        <dbReference type="SAM" id="MobiDB-lite"/>
    </source>
</evidence>
<gene>
    <name evidence="9" type="primary">LOC122142163</name>
</gene>
<protein>
    <submittedName>
        <fullName evidence="9">RNA-binding protein 20-like</fullName>
    </submittedName>
</protein>
<feature type="region of interest" description="Disordered" evidence="6">
    <location>
        <begin position="54"/>
        <end position="131"/>
    </location>
</feature>
<evidence type="ECO:0000313" key="9">
    <source>
        <dbReference type="RefSeq" id="XP_042607569.1"/>
    </source>
</evidence>
<organism evidence="9">
    <name type="scientific">Cyprinus carpio</name>
    <name type="common">Common carp</name>
    <dbReference type="NCBI Taxonomy" id="7962"/>
    <lineage>
        <taxon>Eukaryota</taxon>
        <taxon>Metazoa</taxon>
        <taxon>Chordata</taxon>
        <taxon>Craniata</taxon>
        <taxon>Vertebrata</taxon>
        <taxon>Euteleostomi</taxon>
        <taxon>Actinopterygii</taxon>
        <taxon>Neopterygii</taxon>
        <taxon>Teleostei</taxon>
        <taxon>Ostariophysi</taxon>
        <taxon>Cypriniformes</taxon>
        <taxon>Cyprinidae</taxon>
        <taxon>Cyprininae</taxon>
        <taxon>Cyprinus</taxon>
    </lineage>
</organism>
<evidence type="ECO:0000259" key="8">
    <source>
        <dbReference type="PROSITE" id="PS50171"/>
    </source>
</evidence>
<keyword evidence="5" id="KW-0539">Nucleus</keyword>
<keyword evidence="4" id="KW-0862">Zinc</keyword>
<evidence type="ECO:0000256" key="1">
    <source>
        <dbReference type="ARBA" id="ARBA00004123"/>
    </source>
</evidence>
<dbReference type="AlphaFoldDB" id="A0A9R0AQJ4"/>
<feature type="compositionally biased region" description="Basic residues" evidence="6">
    <location>
        <begin position="115"/>
        <end position="131"/>
    </location>
</feature>
<sequence length="131" mass="14729">MNITLCVAGSSFVVPVAGFICRLCDQFYHFESSARHTHCKTLTHFQNLKRYKALKKQEESSSTSEEPADHMSPDQTALIPKPAPQTLQSCSRQEVETLAQEEAVAREPEDEGKSIRGRTPAKRRGRGGRRR</sequence>
<dbReference type="PROSITE" id="PS50171">
    <property type="entry name" value="ZF_MATRIN"/>
    <property type="match status" value="1"/>
</dbReference>
<dbReference type="PANTHER" id="PTHR15491">
    <property type="match status" value="1"/>
</dbReference>
<dbReference type="PANTHER" id="PTHR15491:SF12">
    <property type="entry name" value="CDKN1A INTERACTING ZINC FINGER PROTEIN 1B ISOFORM X1-RELATED"/>
    <property type="match status" value="1"/>
</dbReference>
<proteinExistence type="predicted"/>
<dbReference type="RefSeq" id="XP_042607569.1">
    <property type="nucleotide sequence ID" value="XM_042751635.1"/>
</dbReference>
<dbReference type="GO" id="GO:0003676">
    <property type="term" value="F:nucleic acid binding"/>
    <property type="evidence" value="ECO:0007669"/>
    <property type="project" value="InterPro"/>
</dbReference>
<dbReference type="GeneID" id="122142163"/>
<dbReference type="InterPro" id="IPR026811">
    <property type="entry name" value="CIZ1"/>
</dbReference>
<dbReference type="InterPro" id="IPR000690">
    <property type="entry name" value="Matrin/U1-C_Znf_C2H2"/>
</dbReference>
<evidence type="ECO:0000256" key="3">
    <source>
        <dbReference type="ARBA" id="ARBA00022771"/>
    </source>
</evidence>
<dbReference type="OrthoDB" id="6378952at2759"/>
<name>A0A9R0AQJ4_CYPCA</name>
<reference evidence="9" key="1">
    <citation type="submission" date="2025-08" db="UniProtKB">
        <authorList>
            <consortium name="RefSeq"/>
        </authorList>
    </citation>
    <scope>IDENTIFICATION</scope>
    <source>
        <tissue evidence="9">Muscle</tissue>
    </source>
</reference>
<dbReference type="Proteomes" id="UP001155660">
    <property type="component" value="Chromosome A5"/>
</dbReference>
<evidence type="ECO:0000256" key="2">
    <source>
        <dbReference type="ARBA" id="ARBA00022723"/>
    </source>
</evidence>